<protein>
    <submittedName>
        <fullName evidence="1">Uncharacterized protein</fullName>
    </submittedName>
</protein>
<evidence type="ECO:0000313" key="1">
    <source>
        <dbReference type="EMBL" id="MCJ8728569.1"/>
    </source>
</evidence>
<proteinExistence type="predicted"/>
<evidence type="ECO:0000313" key="2">
    <source>
        <dbReference type="Proteomes" id="UP000830395"/>
    </source>
</evidence>
<accession>A0ACC5XZ47</accession>
<name>A0ACC5XZ47_9TELE</name>
<keyword evidence="2" id="KW-1185">Reference proteome</keyword>
<organism evidence="1 2">
    <name type="scientific">Pangasius djambal</name>
    <dbReference type="NCBI Taxonomy" id="1691987"/>
    <lineage>
        <taxon>Eukaryota</taxon>
        <taxon>Metazoa</taxon>
        <taxon>Chordata</taxon>
        <taxon>Craniata</taxon>
        <taxon>Vertebrata</taxon>
        <taxon>Euteleostomi</taxon>
        <taxon>Actinopterygii</taxon>
        <taxon>Neopterygii</taxon>
        <taxon>Teleostei</taxon>
        <taxon>Ostariophysi</taxon>
        <taxon>Siluriformes</taxon>
        <taxon>Pangasiidae</taxon>
        <taxon>Pangasius</taxon>
    </lineage>
</organism>
<dbReference type="Proteomes" id="UP000830395">
    <property type="component" value="Chromosome 1"/>
</dbReference>
<gene>
    <name evidence="1" type="ORF">PDJAM_G00006020</name>
</gene>
<comment type="caution">
    <text evidence="1">The sequence shown here is derived from an EMBL/GenBank/DDBJ whole genome shotgun (WGS) entry which is preliminary data.</text>
</comment>
<sequence>MRNSWMLLALSALCLLGKGVLVTGQLASADDLYLEEQQSGDYSIDDDDELSSGSGSGRPNSGYPKYQC</sequence>
<dbReference type="EMBL" id="CM040975">
    <property type="protein sequence ID" value="MCJ8728569.1"/>
    <property type="molecule type" value="Genomic_DNA"/>
</dbReference>
<reference evidence="1" key="1">
    <citation type="submission" date="2020-02" db="EMBL/GenBank/DDBJ databases">
        <title>Genome sequencing of the panga catfish, Pangasius djambal.</title>
        <authorList>
            <person name="Wen M."/>
            <person name="Zahm M."/>
            <person name="Roques C."/>
            <person name="Cabau C."/>
            <person name="Klopp C."/>
            <person name="Donnadieu C."/>
            <person name="Jouanno E."/>
            <person name="Avarre J.-C."/>
            <person name="Campet M."/>
            <person name="Ha T."/>
            <person name="Dugue R."/>
            <person name="Lampietro C."/>
            <person name="Louis A."/>
            <person name="Herpin A."/>
            <person name="Echchiki A."/>
            <person name="Berthelot C."/>
            <person name="Parey E."/>
            <person name="Roest-Crollius H."/>
            <person name="Braasch I."/>
            <person name="Postlethwait J.H."/>
            <person name="Bobe J."/>
            <person name="Montfort J."/>
            <person name="Bouchez O."/>
            <person name="Begum T."/>
            <person name="Schartl M."/>
            <person name="Gustiano R."/>
            <person name="Guiguen Y."/>
        </authorList>
    </citation>
    <scope>NUCLEOTIDE SEQUENCE</scope>
    <source>
        <strain evidence="1">Pdj_M5554</strain>
    </source>
</reference>